<dbReference type="GO" id="GO:0004222">
    <property type="term" value="F:metalloendopeptidase activity"/>
    <property type="evidence" value="ECO:0007669"/>
    <property type="project" value="InterPro"/>
</dbReference>
<comment type="subcellular location">
    <subcellularLocation>
        <location evidence="2">Cell membrane</location>
        <topology evidence="2">Single-pass type II membrane protein</topology>
    </subcellularLocation>
</comment>
<dbReference type="PROSITE" id="PS51885">
    <property type="entry name" value="NEPRILYSIN"/>
    <property type="match status" value="1"/>
</dbReference>
<evidence type="ECO:0000256" key="13">
    <source>
        <dbReference type="SAM" id="Phobius"/>
    </source>
</evidence>
<keyword evidence="5" id="KW-0479">Metal-binding</keyword>
<keyword evidence="13" id="KW-0812">Transmembrane</keyword>
<evidence type="ECO:0000259" key="14">
    <source>
        <dbReference type="Pfam" id="PF01431"/>
    </source>
</evidence>
<dbReference type="GO" id="GO:0016485">
    <property type="term" value="P:protein processing"/>
    <property type="evidence" value="ECO:0007669"/>
    <property type="project" value="TreeGrafter"/>
</dbReference>
<reference evidence="16" key="1">
    <citation type="submission" date="2017-01" db="EMBL/GenBank/DDBJ databases">
        <title>A deep insight into the sialotranscriptome of adult male and female Cluex tarsalis mosquitoes.</title>
        <authorList>
            <person name="Ribeiro J.M."/>
            <person name="Moreira F."/>
            <person name="Bernard K.A."/>
            <person name="Calvo E."/>
        </authorList>
    </citation>
    <scope>NUCLEOTIDE SEQUENCE</scope>
    <source>
        <strain evidence="16">Kern County</strain>
        <tissue evidence="16">Salivary glands</tissue>
    </source>
</reference>
<feature type="domain" description="Peptidase M13 N-terminal" evidence="15">
    <location>
        <begin position="209"/>
        <end position="257"/>
    </location>
</feature>
<dbReference type="InterPro" id="IPR000718">
    <property type="entry name" value="Peptidase_M13"/>
</dbReference>
<evidence type="ECO:0000256" key="7">
    <source>
        <dbReference type="ARBA" id="ARBA00022833"/>
    </source>
</evidence>
<dbReference type="FunFam" id="3.40.390.10:FF:000076">
    <property type="entry name" value="membrane metallo-endopeptidase-like 1"/>
    <property type="match status" value="1"/>
</dbReference>
<keyword evidence="10" id="KW-1015">Disulfide bond</keyword>
<feature type="compositionally biased region" description="Polar residues" evidence="12">
    <location>
        <begin position="165"/>
        <end position="187"/>
    </location>
</feature>
<dbReference type="InterPro" id="IPR042089">
    <property type="entry name" value="Peptidase_M13_dom_2"/>
</dbReference>
<keyword evidence="6" id="KW-0378">Hydrolase</keyword>
<keyword evidence="13" id="KW-0472">Membrane</keyword>
<protein>
    <submittedName>
        <fullName evidence="16">Putative m13 family peptidase</fullName>
    </submittedName>
</protein>
<evidence type="ECO:0000313" key="16">
    <source>
        <dbReference type="EMBL" id="JAV29558.1"/>
    </source>
</evidence>
<dbReference type="PANTHER" id="PTHR11733">
    <property type="entry name" value="ZINC METALLOPROTEASE FAMILY M13 NEPRILYSIN-RELATED"/>
    <property type="match status" value="1"/>
</dbReference>
<feature type="region of interest" description="Disordered" evidence="12">
    <location>
        <begin position="161"/>
        <end position="187"/>
    </location>
</feature>
<proteinExistence type="inferred from homology"/>
<dbReference type="Pfam" id="PF05649">
    <property type="entry name" value="Peptidase_M13_N"/>
    <property type="match status" value="2"/>
</dbReference>
<evidence type="ECO:0000256" key="3">
    <source>
        <dbReference type="ARBA" id="ARBA00007357"/>
    </source>
</evidence>
<keyword evidence="11" id="KW-0325">Glycoprotein</keyword>
<feature type="transmembrane region" description="Helical" evidence="13">
    <location>
        <begin position="42"/>
        <end position="63"/>
    </location>
</feature>
<dbReference type="InterPro" id="IPR008753">
    <property type="entry name" value="Peptidase_M13_N"/>
</dbReference>
<accession>A0A1Q3FPZ7</accession>
<keyword evidence="4" id="KW-0645">Protease</keyword>
<comment type="similarity">
    <text evidence="3">Belongs to the peptidase M13 family.</text>
</comment>
<evidence type="ECO:0000256" key="12">
    <source>
        <dbReference type="SAM" id="MobiDB-lite"/>
    </source>
</evidence>
<organism evidence="16">
    <name type="scientific">Culex tarsalis</name>
    <name type="common">Encephalitis mosquito</name>
    <dbReference type="NCBI Taxonomy" id="7177"/>
    <lineage>
        <taxon>Eukaryota</taxon>
        <taxon>Metazoa</taxon>
        <taxon>Ecdysozoa</taxon>
        <taxon>Arthropoda</taxon>
        <taxon>Hexapoda</taxon>
        <taxon>Insecta</taxon>
        <taxon>Pterygota</taxon>
        <taxon>Neoptera</taxon>
        <taxon>Endopterygota</taxon>
        <taxon>Diptera</taxon>
        <taxon>Nematocera</taxon>
        <taxon>Culicoidea</taxon>
        <taxon>Culicidae</taxon>
        <taxon>Culicinae</taxon>
        <taxon>Culicini</taxon>
        <taxon>Culex</taxon>
        <taxon>Culex</taxon>
    </lineage>
</organism>
<feature type="domain" description="Peptidase M13 C-terminal" evidence="14">
    <location>
        <begin position="712"/>
        <end position="922"/>
    </location>
</feature>
<evidence type="ECO:0000259" key="15">
    <source>
        <dbReference type="Pfam" id="PF05649"/>
    </source>
</evidence>
<dbReference type="PRINTS" id="PR00786">
    <property type="entry name" value="NEPRILYSIN"/>
</dbReference>
<dbReference type="Gene3D" id="1.10.1380.10">
    <property type="entry name" value="Neutral endopeptidase , domain2"/>
    <property type="match status" value="2"/>
</dbReference>
<dbReference type="PANTHER" id="PTHR11733:SF238">
    <property type="entry name" value="FI07649P-RELATED"/>
    <property type="match status" value="1"/>
</dbReference>
<dbReference type="InterPro" id="IPR024079">
    <property type="entry name" value="MetalloPept_cat_dom_sf"/>
</dbReference>
<dbReference type="CDD" id="cd08662">
    <property type="entry name" value="M13"/>
    <property type="match status" value="1"/>
</dbReference>
<evidence type="ECO:0000256" key="11">
    <source>
        <dbReference type="ARBA" id="ARBA00023180"/>
    </source>
</evidence>
<dbReference type="Pfam" id="PF01431">
    <property type="entry name" value="Peptidase_M13"/>
    <property type="match status" value="1"/>
</dbReference>
<evidence type="ECO:0000256" key="9">
    <source>
        <dbReference type="ARBA" id="ARBA00023049"/>
    </source>
</evidence>
<evidence type="ECO:0000256" key="10">
    <source>
        <dbReference type="ARBA" id="ARBA00023157"/>
    </source>
</evidence>
<evidence type="ECO:0000256" key="8">
    <source>
        <dbReference type="ARBA" id="ARBA00022968"/>
    </source>
</evidence>
<keyword evidence="8" id="KW-0735">Signal-anchor</keyword>
<dbReference type="GO" id="GO:0046872">
    <property type="term" value="F:metal ion binding"/>
    <property type="evidence" value="ECO:0007669"/>
    <property type="project" value="UniProtKB-KW"/>
</dbReference>
<evidence type="ECO:0000256" key="6">
    <source>
        <dbReference type="ARBA" id="ARBA00022801"/>
    </source>
</evidence>
<dbReference type="Gene3D" id="3.40.390.10">
    <property type="entry name" value="Collagenase (Catalytic Domain)"/>
    <property type="match status" value="2"/>
</dbReference>
<evidence type="ECO:0000256" key="4">
    <source>
        <dbReference type="ARBA" id="ARBA00022670"/>
    </source>
</evidence>
<dbReference type="AlphaFoldDB" id="A0A1Q3FPZ7"/>
<keyword evidence="13" id="KW-1133">Transmembrane helix</keyword>
<keyword evidence="7" id="KW-0862">Zinc</keyword>
<sequence length="923" mass="105946">MELSSDAKHQPIKKNSCDKPSGCELGINERTGRLQWCPGYRFAKVLFVIPAAMLPVALLFLVLTRFNVVGSVKYPDRQLGFYPDQSNQLEEMQARCKPVRSTLSEVLDVEERDILRDLRTSFVPSKHVVVLPADCVQDEQYDDPLTMPDDASQSDLVNIYRSKRSTSNQRQTRKSVPQASTWSNKGSSESIRATQVDIMKKYMDLSADPCNDFYQYACGNWERVNPIPKDKAGLDTFEILRESLDIVLKNLLLETRDGSLVDIENTLATTLKPPETEHLRRVRKRIIKKRAVLNKLVLKAQIKKMKRELSTHATLDGEENNAETKARHLFISCMNYSLIEKRGLEPLFDLLQSLGGWPVLNPSWQSDNFDWLNLTAHIRKFNNDILIVQWVGPDIKNSDENIIQFDQTSLGLPTRDYFLQASNKKYLDGYKQFMIDVIVLLGVQPEIAKQTAEEMVDFEVQLANITSSVEERNNVSVLYRKIILENLHEEIPEIDWTRYLSTIMERPINSSEFVVMFALNYMKDLVVLIDQTEPRTVANYILWRFVRHRINNLDDRFLQAKQKFSNVLFGREKSPPRWKNCVNQVNANMGMAVGAMFVRKYFDENSKRDTLAMTHELQQSFREILNETDWLDTPTKRLAEMKVNAMSLRIGYPDFILSHKELNDKYADLEIAPDKYFENTLNVLSHIRRTDQNKIGQTVNKTAWHTAPAVVNAYYSRNKNQIMFPAGILQPPFYHRYFPKSMNYGGIGVVIGHELTHGFDDKGRLFDRDGNLYRWWSDHAIEAFHQRASCLVRQYGKYTIDEVGVQIDGESTQGENIADNGGIKQAFRAYNKWLSEQTDPDVLSGETLPGLNVTNTQLFFLNFAQVWCGAMRPEATRNKLKTAVHSPGKFRVIGTLSNSEDFAREFGCPVGSAMNPGDKCSVW</sequence>
<feature type="domain" description="Peptidase M13 N-terminal" evidence="15">
    <location>
        <begin position="298"/>
        <end position="653"/>
    </location>
</feature>
<evidence type="ECO:0000256" key="1">
    <source>
        <dbReference type="ARBA" id="ARBA00001947"/>
    </source>
</evidence>
<name>A0A1Q3FPZ7_CULTA</name>
<evidence type="ECO:0000256" key="5">
    <source>
        <dbReference type="ARBA" id="ARBA00022723"/>
    </source>
</evidence>
<dbReference type="InterPro" id="IPR018497">
    <property type="entry name" value="Peptidase_M13_C"/>
</dbReference>
<evidence type="ECO:0000256" key="2">
    <source>
        <dbReference type="ARBA" id="ARBA00004401"/>
    </source>
</evidence>
<keyword evidence="9" id="KW-0482">Metalloprotease</keyword>
<comment type="cofactor">
    <cofactor evidence="1">
        <name>Zn(2+)</name>
        <dbReference type="ChEBI" id="CHEBI:29105"/>
    </cofactor>
</comment>
<dbReference type="GO" id="GO:0005886">
    <property type="term" value="C:plasma membrane"/>
    <property type="evidence" value="ECO:0007669"/>
    <property type="project" value="UniProtKB-SubCell"/>
</dbReference>
<dbReference type="EMBL" id="GFDL01005487">
    <property type="protein sequence ID" value="JAV29558.1"/>
    <property type="molecule type" value="Transcribed_RNA"/>
</dbReference>
<dbReference type="SUPFAM" id="SSF55486">
    <property type="entry name" value="Metalloproteases ('zincins'), catalytic domain"/>
    <property type="match status" value="1"/>
</dbReference>